<feature type="compositionally biased region" description="Polar residues" evidence="1">
    <location>
        <begin position="101"/>
        <end position="110"/>
    </location>
</feature>
<dbReference type="EMBL" id="JNUP01000003">
    <property type="protein sequence ID" value="KGE73779.1"/>
    <property type="molecule type" value="Genomic_DNA"/>
</dbReference>
<keyword evidence="2" id="KW-0812">Transmembrane</keyword>
<feature type="compositionally biased region" description="Polar residues" evidence="1">
    <location>
        <begin position="141"/>
        <end position="155"/>
    </location>
</feature>
<keyword evidence="4" id="KW-1185">Reference proteome</keyword>
<feature type="compositionally biased region" description="Polar residues" evidence="1">
    <location>
        <begin position="232"/>
        <end position="246"/>
    </location>
</feature>
<dbReference type="Proteomes" id="UP000029692">
    <property type="component" value="Unassembled WGS sequence"/>
</dbReference>
<evidence type="ECO:0000256" key="2">
    <source>
        <dbReference type="SAM" id="Phobius"/>
    </source>
</evidence>
<evidence type="ECO:0000313" key="3">
    <source>
        <dbReference type="EMBL" id="KGE73779.1"/>
    </source>
</evidence>
<evidence type="ECO:0008006" key="5">
    <source>
        <dbReference type="Google" id="ProtNLM"/>
    </source>
</evidence>
<feature type="region of interest" description="Disordered" evidence="1">
    <location>
        <begin position="48"/>
        <end position="216"/>
    </location>
</feature>
<feature type="compositionally biased region" description="Polar residues" evidence="1">
    <location>
        <begin position="166"/>
        <end position="216"/>
    </location>
</feature>
<feature type="compositionally biased region" description="Acidic residues" evidence="1">
    <location>
        <begin position="48"/>
        <end position="63"/>
    </location>
</feature>
<name>A0A098R1C9_9SPIO</name>
<comment type="caution">
    <text evidence="3">The sequence shown here is derived from an EMBL/GenBank/DDBJ whole genome shotgun (WGS) entry which is preliminary data.</text>
</comment>
<gene>
    <name evidence="3" type="ORF">DC28_00705</name>
</gene>
<dbReference type="AlphaFoldDB" id="A0A098R1C9"/>
<feature type="transmembrane region" description="Helical" evidence="2">
    <location>
        <begin position="7"/>
        <end position="28"/>
    </location>
</feature>
<evidence type="ECO:0000313" key="4">
    <source>
        <dbReference type="Proteomes" id="UP000029692"/>
    </source>
</evidence>
<reference evidence="3 4" key="1">
    <citation type="submission" date="2014-05" db="EMBL/GenBank/DDBJ databases">
        <title>De novo Genome Sequence of Spirocheata sp.</title>
        <authorList>
            <person name="Shivani Y."/>
            <person name="Subhash Y."/>
            <person name="Tushar L."/>
            <person name="Sasikala C."/>
            <person name="Ramana C.V."/>
        </authorList>
    </citation>
    <scope>NUCLEOTIDE SEQUENCE [LARGE SCALE GENOMIC DNA]</scope>
    <source>
        <strain evidence="3 4">JC230</strain>
    </source>
</reference>
<keyword evidence="2" id="KW-1133">Transmembrane helix</keyword>
<keyword evidence="2" id="KW-0472">Membrane</keyword>
<dbReference type="RefSeq" id="WP_037544761.1">
    <property type="nucleotide sequence ID" value="NZ_JNUP01000003.1"/>
</dbReference>
<evidence type="ECO:0000256" key="1">
    <source>
        <dbReference type="SAM" id="MobiDB-lite"/>
    </source>
</evidence>
<proteinExistence type="predicted"/>
<organism evidence="3 4">
    <name type="scientific">Spirochaeta lutea</name>
    <dbReference type="NCBI Taxonomy" id="1480694"/>
    <lineage>
        <taxon>Bacteria</taxon>
        <taxon>Pseudomonadati</taxon>
        <taxon>Spirochaetota</taxon>
        <taxon>Spirochaetia</taxon>
        <taxon>Spirochaetales</taxon>
        <taxon>Spirochaetaceae</taxon>
        <taxon>Spirochaeta</taxon>
    </lineage>
</organism>
<sequence length="352" mass="39602">MSVNNRVLPSLLIALVFHAAVLFLWFFFLPPDASPEYTEIRVVFEDDPIPEDPIEPESNEELQEPEREIVEEPEIPEIPEPSEPESITFQDEPEAAMQVQDPDSSPQQGEQAPPMVPTPPNSSPRQPSREEILGDVADLLQSRNPDSATPPSQQEELNRTGLQERFLTTPSSQENSNSVLQNSEAQEWQRDNQVQQRPEQSTESPASQQDRQPTVPTTDIKADIARLQAELQQQYRESQNSSSSAVPENPGQIITDPRLQGPVSGVRRSLVSQDRLNLKRYLGDTREASWPATITVKFEVNKNGMVNLLNGDELSRYDTIYQAVLRLFNEGPVFVPAPQSPRQEGSITYELR</sequence>
<accession>A0A098R1C9</accession>
<feature type="region of interest" description="Disordered" evidence="1">
    <location>
        <begin position="232"/>
        <end position="266"/>
    </location>
</feature>
<dbReference type="STRING" id="1480694.DC28_00705"/>
<feature type="compositionally biased region" description="Acidic residues" evidence="1">
    <location>
        <begin position="71"/>
        <end position="83"/>
    </location>
</feature>
<protein>
    <recommendedName>
        <fullName evidence="5">TonB C-terminal domain-containing protein</fullName>
    </recommendedName>
</protein>